<evidence type="ECO:0000313" key="2">
    <source>
        <dbReference type="EMBL" id="TIA86460.1"/>
    </source>
</evidence>
<dbReference type="Proteomes" id="UP000310189">
    <property type="component" value="Unassembled WGS sequence"/>
</dbReference>
<dbReference type="PANTHER" id="PTHR34826">
    <property type="entry name" value="UPF0590 PROTEIN C409.17C"/>
    <property type="match status" value="1"/>
</dbReference>
<evidence type="ECO:0000259" key="1">
    <source>
        <dbReference type="Pfam" id="PF08588"/>
    </source>
</evidence>
<evidence type="ECO:0000313" key="3">
    <source>
        <dbReference type="Proteomes" id="UP000310189"/>
    </source>
</evidence>
<dbReference type="InterPro" id="IPR013897">
    <property type="entry name" value="Duc1"/>
</dbReference>
<feature type="domain" description="Domain of unknown function at the cortex 1" evidence="1">
    <location>
        <begin position="4"/>
        <end position="251"/>
    </location>
</feature>
<dbReference type="EMBL" id="SPNW01000080">
    <property type="protein sequence ID" value="TIA86460.1"/>
    <property type="molecule type" value="Genomic_DNA"/>
</dbReference>
<keyword evidence="3" id="KW-1185">Reference proteome</keyword>
<name>A0A4T0FF62_9BASI</name>
<proteinExistence type="predicted"/>
<organism evidence="2 3">
    <name type="scientific">Wallemia hederae</name>
    <dbReference type="NCBI Taxonomy" id="1540922"/>
    <lineage>
        <taxon>Eukaryota</taxon>
        <taxon>Fungi</taxon>
        <taxon>Dikarya</taxon>
        <taxon>Basidiomycota</taxon>
        <taxon>Wallemiomycotina</taxon>
        <taxon>Wallemiomycetes</taxon>
        <taxon>Wallemiales</taxon>
        <taxon>Wallemiaceae</taxon>
        <taxon>Wallemia</taxon>
    </lineage>
</organism>
<comment type="caution">
    <text evidence="2">The sequence shown here is derived from an EMBL/GenBank/DDBJ whole genome shotgun (WGS) entry which is preliminary data.</text>
</comment>
<gene>
    <name evidence="2" type="ORF">E3P99_03673</name>
</gene>
<accession>A0A4T0FF62</accession>
<dbReference type="AlphaFoldDB" id="A0A4T0FF62"/>
<sequence>MTIKLKILAGSTVDDCQSVDYKGGEPVPVDNAHFKGHARVLLKDKDNLHPYFNDHSNKGVTWSIQLSGVIQDDDVNGDDLVFGNRFDEPIRDSLPWGTGMAVKFIKYLDPTLTEDLQSDTPWAFSPVCSTVERLRISDNAGDDDDSNDALVIDDDVSCLFSDSDSNHPERGHAKERRKWFHDEEHRRDAELSKKKVAFDFAKGFIDFSTLSLSFPEISLNIGLLKHWDGQPVRFYLRNRKTGQDYAVVQFIIEDVGADAPEKTKQVAAEHDLGTEH</sequence>
<protein>
    <recommendedName>
        <fullName evidence="1">Domain of unknown function at the cortex 1 domain-containing protein</fullName>
    </recommendedName>
</protein>
<dbReference type="Pfam" id="PF08588">
    <property type="entry name" value="Duc1"/>
    <property type="match status" value="1"/>
</dbReference>
<reference evidence="2 3" key="1">
    <citation type="submission" date="2019-03" db="EMBL/GenBank/DDBJ databases">
        <title>Sequencing 23 genomes of Wallemia ichthyophaga.</title>
        <authorList>
            <person name="Gostincar C."/>
        </authorList>
    </citation>
    <scope>NUCLEOTIDE SEQUENCE [LARGE SCALE GENOMIC DNA]</scope>
    <source>
        <strain evidence="2 3">EXF-5753</strain>
    </source>
</reference>
<dbReference type="OrthoDB" id="2119945at2759"/>
<dbReference type="PANTHER" id="PTHR34826:SF2">
    <property type="entry name" value="UPF0590 PROTEIN C409.17C"/>
    <property type="match status" value="1"/>
</dbReference>